<dbReference type="CDD" id="cd02440">
    <property type="entry name" value="AdoMet_MTases"/>
    <property type="match status" value="1"/>
</dbReference>
<accession>A0A4S4MWR2</accession>
<comment type="caution">
    <text evidence="1">The sequence shown here is derived from an EMBL/GenBank/DDBJ whole genome shotgun (WGS) entry which is preliminary data.</text>
</comment>
<dbReference type="EMBL" id="SGPM01000067">
    <property type="protein sequence ID" value="THH30816.1"/>
    <property type="molecule type" value="Genomic_DNA"/>
</dbReference>
<protein>
    <recommendedName>
        <fullName evidence="3">Methyltransferase domain-containing protein</fullName>
    </recommendedName>
</protein>
<dbReference type="OrthoDB" id="3647at2759"/>
<keyword evidence="2" id="KW-1185">Reference proteome</keyword>
<proteinExistence type="predicted"/>
<dbReference type="PANTHER" id="PTHR43591">
    <property type="entry name" value="METHYLTRANSFERASE"/>
    <property type="match status" value="1"/>
</dbReference>
<dbReference type="Gene3D" id="3.40.50.150">
    <property type="entry name" value="Vaccinia Virus protein VP39"/>
    <property type="match status" value="1"/>
</dbReference>
<evidence type="ECO:0000313" key="2">
    <source>
        <dbReference type="Proteomes" id="UP000308730"/>
    </source>
</evidence>
<dbReference type="Proteomes" id="UP000308730">
    <property type="component" value="Unassembled WGS sequence"/>
</dbReference>
<dbReference type="Pfam" id="PF13489">
    <property type="entry name" value="Methyltransf_23"/>
    <property type="match status" value="1"/>
</dbReference>
<gene>
    <name evidence="1" type="ORF">EUX98_g3368</name>
</gene>
<sequence>MNHTPHTQDHHEHTHNHNYSSANEEFFNNQAETYENKPQAQELARRISKAMRETYPSLFDEDQTSLLDYACGPGLVSRELCAYVKSIVGVDISQGMVDRYNVRVANQGIPPEEMRAVKVELKGDGSELDGARFDVIIVSISLSLSQSLLLLTWNMEHSPYGTDNTLYALCSSIQCVAAYHHFASVDETTRILGSFLKPGGSLLVADIVNDGSDKNPLGHFGHVVAHTAGFSEEEMQRLVEGAGLEDFKFTIAIPNVRLHETDVQIFLAKAVRPQT</sequence>
<dbReference type="SUPFAM" id="SSF53335">
    <property type="entry name" value="S-adenosyl-L-methionine-dependent methyltransferases"/>
    <property type="match status" value="1"/>
</dbReference>
<evidence type="ECO:0008006" key="3">
    <source>
        <dbReference type="Google" id="ProtNLM"/>
    </source>
</evidence>
<name>A0A4S4MWR2_9APHY</name>
<evidence type="ECO:0000313" key="1">
    <source>
        <dbReference type="EMBL" id="THH30816.1"/>
    </source>
</evidence>
<dbReference type="InterPro" id="IPR029063">
    <property type="entry name" value="SAM-dependent_MTases_sf"/>
</dbReference>
<organism evidence="1 2">
    <name type="scientific">Antrodiella citrinella</name>
    <dbReference type="NCBI Taxonomy" id="2447956"/>
    <lineage>
        <taxon>Eukaryota</taxon>
        <taxon>Fungi</taxon>
        <taxon>Dikarya</taxon>
        <taxon>Basidiomycota</taxon>
        <taxon>Agaricomycotina</taxon>
        <taxon>Agaricomycetes</taxon>
        <taxon>Polyporales</taxon>
        <taxon>Steccherinaceae</taxon>
        <taxon>Antrodiella</taxon>
    </lineage>
</organism>
<dbReference type="AlphaFoldDB" id="A0A4S4MWR2"/>
<dbReference type="PANTHER" id="PTHR43591:SF110">
    <property type="entry name" value="RHODANESE DOMAIN-CONTAINING PROTEIN"/>
    <property type="match status" value="1"/>
</dbReference>
<reference evidence="1 2" key="1">
    <citation type="submission" date="2019-02" db="EMBL/GenBank/DDBJ databases">
        <title>Genome sequencing of the rare red list fungi Antrodiella citrinella (Flaviporus citrinellus).</title>
        <authorList>
            <person name="Buettner E."/>
            <person name="Kellner H."/>
        </authorList>
    </citation>
    <scope>NUCLEOTIDE SEQUENCE [LARGE SCALE GENOMIC DNA]</scope>
    <source>
        <strain evidence="1 2">DSM 108506</strain>
    </source>
</reference>